<dbReference type="GO" id="GO:0008270">
    <property type="term" value="F:zinc ion binding"/>
    <property type="evidence" value="ECO:0007669"/>
    <property type="project" value="UniProtKB-KW"/>
</dbReference>
<gene>
    <name evidence="10" type="ORF">CGI_10009455</name>
</gene>
<reference evidence="10" key="1">
    <citation type="journal article" date="2012" name="Nature">
        <title>The oyster genome reveals stress adaptation and complexity of shell formation.</title>
        <authorList>
            <person name="Zhang G."/>
            <person name="Fang X."/>
            <person name="Guo X."/>
            <person name="Li L."/>
            <person name="Luo R."/>
            <person name="Xu F."/>
            <person name="Yang P."/>
            <person name="Zhang L."/>
            <person name="Wang X."/>
            <person name="Qi H."/>
            <person name="Xiong Z."/>
            <person name="Que H."/>
            <person name="Xie Y."/>
            <person name="Holland P.W."/>
            <person name="Paps J."/>
            <person name="Zhu Y."/>
            <person name="Wu F."/>
            <person name="Chen Y."/>
            <person name="Wang J."/>
            <person name="Peng C."/>
            <person name="Meng J."/>
            <person name="Yang L."/>
            <person name="Liu J."/>
            <person name="Wen B."/>
            <person name="Zhang N."/>
            <person name="Huang Z."/>
            <person name="Zhu Q."/>
            <person name="Feng Y."/>
            <person name="Mount A."/>
            <person name="Hedgecock D."/>
            <person name="Xu Z."/>
            <person name="Liu Y."/>
            <person name="Domazet-Loso T."/>
            <person name="Du Y."/>
            <person name="Sun X."/>
            <person name="Zhang S."/>
            <person name="Liu B."/>
            <person name="Cheng P."/>
            <person name="Jiang X."/>
            <person name="Li J."/>
            <person name="Fan D."/>
            <person name="Wang W."/>
            <person name="Fu W."/>
            <person name="Wang T."/>
            <person name="Wang B."/>
            <person name="Zhang J."/>
            <person name="Peng Z."/>
            <person name="Li Y."/>
            <person name="Li N."/>
            <person name="Wang J."/>
            <person name="Chen M."/>
            <person name="He Y."/>
            <person name="Tan F."/>
            <person name="Song X."/>
            <person name="Zheng Q."/>
            <person name="Huang R."/>
            <person name="Yang H."/>
            <person name="Du X."/>
            <person name="Chen L."/>
            <person name="Yang M."/>
            <person name="Gaffney P.M."/>
            <person name="Wang S."/>
            <person name="Luo L."/>
            <person name="She Z."/>
            <person name="Ming Y."/>
            <person name="Huang W."/>
            <person name="Zhang S."/>
            <person name="Huang B."/>
            <person name="Zhang Y."/>
            <person name="Qu T."/>
            <person name="Ni P."/>
            <person name="Miao G."/>
            <person name="Wang J."/>
            <person name="Wang Q."/>
            <person name="Steinberg C.E."/>
            <person name="Wang H."/>
            <person name="Li N."/>
            <person name="Qian L."/>
            <person name="Zhang G."/>
            <person name="Li Y."/>
            <person name="Yang H."/>
            <person name="Liu X."/>
            <person name="Wang J."/>
            <person name="Yin Y."/>
            <person name="Wang J."/>
        </authorList>
    </citation>
    <scope>NUCLEOTIDE SEQUENCE [LARGE SCALE GENOMIC DNA]</scope>
    <source>
        <strain evidence="10">05x7-T-G4-1.051#20</strain>
    </source>
</reference>
<dbReference type="InParanoid" id="K1PUY3"/>
<dbReference type="GO" id="GO:0061630">
    <property type="term" value="F:ubiquitin protein ligase activity"/>
    <property type="evidence" value="ECO:0007669"/>
    <property type="project" value="TreeGrafter"/>
</dbReference>
<evidence type="ECO:0000256" key="5">
    <source>
        <dbReference type="ARBA" id="ARBA00022771"/>
    </source>
</evidence>
<dbReference type="Pfam" id="PF02267">
    <property type="entry name" value="Rib_hydrolayse"/>
    <property type="match status" value="1"/>
</dbReference>
<name>K1PUY3_MAGGI</name>
<keyword evidence="9" id="KW-1015">Disulfide bond</keyword>
<dbReference type="InterPro" id="IPR000315">
    <property type="entry name" value="Znf_B-box"/>
</dbReference>
<keyword evidence="2" id="KW-0808">Transferase</keyword>
<dbReference type="GO" id="GO:0061809">
    <property type="term" value="F:NAD+ nucleosidase activity, cyclic ADP-ribose generating"/>
    <property type="evidence" value="ECO:0007669"/>
    <property type="project" value="InterPro"/>
</dbReference>
<evidence type="ECO:0000256" key="6">
    <source>
        <dbReference type="ARBA" id="ARBA00022801"/>
    </source>
</evidence>
<dbReference type="Pfam" id="PF00643">
    <property type="entry name" value="zf-B_box"/>
    <property type="match status" value="1"/>
</dbReference>
<sequence>MNYWILSVLFLPHVFALSLVGQEFVGKCLYYQNTINPQPFVHQRKNCTSLWESFRDAIAYQPACHVPRERFTQFVRDSQHAIARDKFCGSNSSADGVEQDRSKCPGYDQTPECPWSAEAAFWTEASDFFSKSAYGEIELMLNALSNTPLTNDSYFSRFELPNLKGPNVTSLRVLFALNSALPPRETCSGSSVELVKRTLAKQGVTNVTCEVNPSFVQRIRGYLSVLRIVILATRDTDFHFTTILNIRFLNKAKDLVFFTMSVLAKELGDDFLCCVLCQELLKVPRLLPCLHSICSSCASFRLDKSDKFISCPICEDMVTISNFENIYPNPWLKNIISVINITQNSEGKFCSFCELKGGYQEAVATCLTCFDLLCKTCWESRHTFTTLTKDHHVVSIEEAQSGCYDSEMRSNQTICCSVHKKEYYKFFCKTCDVPICRDCTVLQHRSHDHISPKDALKYSELCLQKEIDRVEKGIIQLKIQQSELDKQSKDSENCEENLRIQIETTCNSMINKINAQRRSLERSLTQSLKNPKEKTKLKTELAKNKIRLLERTTSFCKFLLKYGTDFEILSLQSLVMRRVKHTSVKLDQCPSSENRVTMPRLSTSWKEPDFKLIFENGLNAVENDTLPMETKSVQTDEEEKNKTVMGISQSDVGIQCNIIERDILKGDKAVQTCRYSDMIIQCSLLATRCFVNLQTPKISCLSWMTNESFIAVDQCNSNVNLCFLAFSGNGMVLENCINSTVTSWCIAIRTGSSEIIVLDHNWSKKNCVSNVSVLFATPPLSNLLACTTNYAISVFSHGMTLLKRLEFTDTKGNPLVLKDPRFGCIFSSGKFAVSDFDNDFVFIFDENARLFRKEFCFPGPIAIDKDDLIYIADFYEHRVIVTNFEGSLRNTINLLPHVSHPRSISISSDYKLAVAFRNSVALFQLRIENVS</sequence>
<dbReference type="PROSITE" id="PS00028">
    <property type="entry name" value="ZINC_FINGER_C2H2_1"/>
    <property type="match status" value="1"/>
</dbReference>
<dbReference type="InterPro" id="IPR001841">
    <property type="entry name" value="Znf_RING"/>
</dbReference>
<dbReference type="InterPro" id="IPR013083">
    <property type="entry name" value="Znf_RING/FYVE/PHD"/>
</dbReference>
<dbReference type="GO" id="GO:0016020">
    <property type="term" value="C:membrane"/>
    <property type="evidence" value="ECO:0007669"/>
    <property type="project" value="UniProtKB-ARBA"/>
</dbReference>
<dbReference type="CDD" id="cd19757">
    <property type="entry name" value="Bbox1"/>
    <property type="match status" value="1"/>
</dbReference>
<keyword evidence="4" id="KW-0677">Repeat</keyword>
<keyword evidence="5" id="KW-0863">Zinc-finger</keyword>
<dbReference type="Gene3D" id="3.30.40.10">
    <property type="entry name" value="Zinc/RING finger domain, C3HC4 (zinc finger)"/>
    <property type="match status" value="1"/>
</dbReference>
<dbReference type="InterPro" id="IPR047153">
    <property type="entry name" value="TRIM45/56/19-like"/>
</dbReference>
<dbReference type="Pfam" id="PF01436">
    <property type="entry name" value="NHL"/>
    <property type="match status" value="1"/>
</dbReference>
<dbReference type="SUPFAM" id="SSF101898">
    <property type="entry name" value="NHL repeat"/>
    <property type="match status" value="1"/>
</dbReference>
<keyword evidence="8" id="KW-0520">NAD</keyword>
<dbReference type="SMART" id="SM00184">
    <property type="entry name" value="RING"/>
    <property type="match status" value="1"/>
</dbReference>
<evidence type="ECO:0000256" key="7">
    <source>
        <dbReference type="ARBA" id="ARBA00022833"/>
    </source>
</evidence>
<dbReference type="InterPro" id="IPR001258">
    <property type="entry name" value="NHL_repeat"/>
</dbReference>
<organism evidence="10">
    <name type="scientific">Magallana gigas</name>
    <name type="common">Pacific oyster</name>
    <name type="synonym">Crassostrea gigas</name>
    <dbReference type="NCBI Taxonomy" id="29159"/>
    <lineage>
        <taxon>Eukaryota</taxon>
        <taxon>Metazoa</taxon>
        <taxon>Spiralia</taxon>
        <taxon>Lophotrochozoa</taxon>
        <taxon>Mollusca</taxon>
        <taxon>Bivalvia</taxon>
        <taxon>Autobranchia</taxon>
        <taxon>Pteriomorphia</taxon>
        <taxon>Ostreida</taxon>
        <taxon>Ostreoidea</taxon>
        <taxon>Ostreidae</taxon>
        <taxon>Magallana</taxon>
    </lineage>
</organism>
<dbReference type="InterPro" id="IPR011042">
    <property type="entry name" value="6-blade_b-propeller_TolB-like"/>
</dbReference>
<dbReference type="InterPro" id="IPR003193">
    <property type="entry name" value="ADP-ribosyl_cyclase"/>
</dbReference>
<evidence type="ECO:0000256" key="2">
    <source>
        <dbReference type="ARBA" id="ARBA00022679"/>
    </source>
</evidence>
<evidence type="ECO:0000256" key="1">
    <source>
        <dbReference type="ARBA" id="ARBA00005406"/>
    </source>
</evidence>
<evidence type="ECO:0000256" key="3">
    <source>
        <dbReference type="ARBA" id="ARBA00022723"/>
    </source>
</evidence>
<dbReference type="PROSITE" id="PS00518">
    <property type="entry name" value="ZF_RING_1"/>
    <property type="match status" value="1"/>
</dbReference>
<proteinExistence type="inferred from homology"/>
<keyword evidence="3" id="KW-0479">Metal-binding</keyword>
<evidence type="ECO:0000256" key="4">
    <source>
        <dbReference type="ARBA" id="ARBA00022737"/>
    </source>
</evidence>
<keyword evidence="6" id="KW-0378">Hydrolase</keyword>
<dbReference type="Gene3D" id="3.40.50.720">
    <property type="entry name" value="NAD(P)-binding Rossmann-like Domain"/>
    <property type="match status" value="1"/>
</dbReference>
<dbReference type="HOGENOM" id="CLU_314297_0_0_1"/>
<dbReference type="SUPFAM" id="SSF52309">
    <property type="entry name" value="N-(deoxy)ribosyltransferase-like"/>
    <property type="match status" value="1"/>
</dbReference>
<dbReference type="PANTHER" id="PTHR25462">
    <property type="entry name" value="BONUS, ISOFORM C-RELATED"/>
    <property type="match status" value="1"/>
</dbReference>
<protein>
    <submittedName>
        <fullName evidence="10">Tripartite motif-containing protein 56</fullName>
    </submittedName>
</protein>
<evidence type="ECO:0000256" key="9">
    <source>
        <dbReference type="ARBA" id="ARBA00023157"/>
    </source>
</evidence>
<comment type="similarity">
    <text evidence="1">Belongs to the ADP-ribosyl cyclase family.</text>
</comment>
<dbReference type="SMART" id="SM00336">
    <property type="entry name" value="BBOX"/>
    <property type="match status" value="2"/>
</dbReference>
<dbReference type="PANTHER" id="PTHR25462:SF291">
    <property type="entry name" value="E3 UBIQUITIN-PROTEIN LIGASE TRIM45"/>
    <property type="match status" value="1"/>
</dbReference>
<accession>K1PUY3</accession>
<dbReference type="PROSITE" id="PS50119">
    <property type="entry name" value="ZF_BBOX"/>
    <property type="match status" value="2"/>
</dbReference>
<dbReference type="Gene3D" id="2.120.10.30">
    <property type="entry name" value="TolB, C-terminal domain"/>
    <property type="match status" value="1"/>
</dbReference>
<evidence type="ECO:0000256" key="8">
    <source>
        <dbReference type="ARBA" id="ARBA00023027"/>
    </source>
</evidence>
<dbReference type="PROSITE" id="PS50089">
    <property type="entry name" value="ZF_RING_2"/>
    <property type="match status" value="1"/>
</dbReference>
<dbReference type="AlphaFoldDB" id="K1PUY3"/>
<dbReference type="InterPro" id="IPR013087">
    <property type="entry name" value="Znf_C2H2_type"/>
</dbReference>
<dbReference type="SUPFAM" id="SSF57845">
    <property type="entry name" value="B-box zinc-binding domain"/>
    <property type="match status" value="1"/>
</dbReference>
<dbReference type="EMBL" id="JH816051">
    <property type="protein sequence ID" value="EKC28132.1"/>
    <property type="molecule type" value="Genomic_DNA"/>
</dbReference>
<dbReference type="SUPFAM" id="SSF57850">
    <property type="entry name" value="RING/U-box"/>
    <property type="match status" value="1"/>
</dbReference>
<keyword evidence="7" id="KW-0862">Zinc</keyword>
<dbReference type="Gene3D" id="3.30.160.60">
    <property type="entry name" value="Classic Zinc Finger"/>
    <property type="match status" value="1"/>
</dbReference>
<dbReference type="Pfam" id="PF22586">
    <property type="entry name" value="ANCHR-like_BBOX"/>
    <property type="match status" value="1"/>
</dbReference>
<evidence type="ECO:0000313" key="10">
    <source>
        <dbReference type="EMBL" id="EKC28132.1"/>
    </source>
</evidence>
<dbReference type="InterPro" id="IPR017907">
    <property type="entry name" value="Znf_RING_CS"/>
</dbReference>